<evidence type="ECO:0000256" key="5">
    <source>
        <dbReference type="ARBA" id="ARBA00022679"/>
    </source>
</evidence>
<dbReference type="NCBIfam" id="TIGR00034">
    <property type="entry name" value="aroFGH"/>
    <property type="match status" value="1"/>
</dbReference>
<dbReference type="NCBIfam" id="NF009395">
    <property type="entry name" value="PRK12755.1"/>
    <property type="match status" value="1"/>
</dbReference>
<evidence type="ECO:0000256" key="7">
    <source>
        <dbReference type="ARBA" id="ARBA00047508"/>
    </source>
</evidence>
<evidence type="ECO:0000259" key="9">
    <source>
        <dbReference type="Pfam" id="PF00793"/>
    </source>
</evidence>
<evidence type="ECO:0000256" key="6">
    <source>
        <dbReference type="ARBA" id="ARBA00023141"/>
    </source>
</evidence>
<evidence type="ECO:0000313" key="11">
    <source>
        <dbReference type="Proteomes" id="UP001198200"/>
    </source>
</evidence>
<evidence type="ECO:0000256" key="1">
    <source>
        <dbReference type="ARBA" id="ARBA00003726"/>
    </source>
</evidence>
<evidence type="ECO:0000256" key="3">
    <source>
        <dbReference type="ARBA" id="ARBA00007985"/>
    </source>
</evidence>
<feature type="domain" description="DAHP synthetase I/KDSA" evidence="9">
    <location>
        <begin position="34"/>
        <end position="333"/>
    </location>
</feature>
<organism evidence="10 11">
    <name type="scientific">Anthropogastromicrobium aceti</name>
    <dbReference type="NCBI Taxonomy" id="2981768"/>
    <lineage>
        <taxon>Bacteria</taxon>
        <taxon>Bacillati</taxon>
        <taxon>Bacillota</taxon>
        <taxon>Clostridia</taxon>
        <taxon>Lachnospirales</taxon>
        <taxon>Lachnospiraceae</taxon>
        <taxon>Anthropogastromicrobium</taxon>
    </lineage>
</organism>
<dbReference type="EMBL" id="JAJEQN010000018">
    <property type="protein sequence ID" value="MCC2221648.1"/>
    <property type="molecule type" value="Genomic_DNA"/>
</dbReference>
<dbReference type="GO" id="GO:0003849">
    <property type="term" value="F:3-deoxy-7-phosphoheptulonate synthase activity"/>
    <property type="evidence" value="ECO:0007669"/>
    <property type="project" value="UniProtKB-EC"/>
</dbReference>
<accession>A0AAE3JCH5</accession>
<evidence type="ECO:0000313" key="10">
    <source>
        <dbReference type="EMBL" id="MCC2221648.1"/>
    </source>
</evidence>
<comment type="similarity">
    <text evidence="3 8">Belongs to the class-I DAHP synthase family.</text>
</comment>
<dbReference type="GO" id="GO:0005737">
    <property type="term" value="C:cytoplasm"/>
    <property type="evidence" value="ECO:0007669"/>
    <property type="project" value="TreeGrafter"/>
</dbReference>
<keyword evidence="11" id="KW-1185">Reference proteome</keyword>
<dbReference type="InterPro" id="IPR006218">
    <property type="entry name" value="DAHP1/KDSA"/>
</dbReference>
<dbReference type="SUPFAM" id="SSF51569">
    <property type="entry name" value="Aldolase"/>
    <property type="match status" value="1"/>
</dbReference>
<dbReference type="InterPro" id="IPR013785">
    <property type="entry name" value="Aldolase_TIM"/>
</dbReference>
<gene>
    <name evidence="10" type="ORF">LKD48_08390</name>
</gene>
<evidence type="ECO:0000256" key="2">
    <source>
        <dbReference type="ARBA" id="ARBA00004688"/>
    </source>
</evidence>
<proteinExistence type="inferred from homology"/>
<keyword evidence="6 8" id="KW-0057">Aromatic amino acid biosynthesis</keyword>
<keyword evidence="5 8" id="KW-0808">Transferase</keyword>
<dbReference type="GO" id="GO:0008652">
    <property type="term" value="P:amino acid biosynthetic process"/>
    <property type="evidence" value="ECO:0007669"/>
    <property type="project" value="UniProtKB-KW"/>
</dbReference>
<dbReference type="EC" id="2.5.1.54" evidence="8"/>
<dbReference type="InterPro" id="IPR006219">
    <property type="entry name" value="DAHP_synth_1"/>
</dbReference>
<dbReference type="Proteomes" id="UP001198200">
    <property type="component" value="Unassembled WGS sequence"/>
</dbReference>
<dbReference type="Gene3D" id="3.20.20.70">
    <property type="entry name" value="Aldolase class I"/>
    <property type="match status" value="1"/>
</dbReference>
<dbReference type="PANTHER" id="PTHR21225:SF12">
    <property type="entry name" value="PHOSPHO-2-DEHYDRO-3-DEOXYHEPTONATE ALDOLASE, TYROSINE-INHIBITED"/>
    <property type="match status" value="1"/>
</dbReference>
<dbReference type="PANTHER" id="PTHR21225">
    <property type="entry name" value="PHOSPHO-2-DEHYDRO-3-DEOXYHEPTONATE ALDOLASE DAHP SYNTHETASE"/>
    <property type="match status" value="1"/>
</dbReference>
<keyword evidence="4 8" id="KW-0028">Amino-acid biosynthesis</keyword>
<dbReference type="AlphaFoldDB" id="A0AAE3JCH5"/>
<sequence>MNMEFYRKLPTPKELKEEFPASDKIQKIKAERDAEIRAIFEGKNDKLILVIGPCSADREDAVLEYIGRLVNVQEKVKDKIFIIPRIYTNKPRTVGTGYKGMLHQPDPEKKEDMLKGIIAIREMHKRAIEETGFTCADEMLYPENHRYLSDLLSYVAVGARSVENQQHRLTASGLEIPVGMKNPTGGDISVMLNSIVAAQNSHTFLYRGWEVKSHGNPYTHAILRGYVDKFGNNMPNYHYEDIRNLYEQYQKRNLPNMGVIVDTNHSNSGKQYEEQIRISKDVMHSCHVSPDLHKFVKGLMIESYLEDGSQKVEEHCYGKSITDPCLGWDKTEKLIYDLADLW</sequence>
<protein>
    <recommendedName>
        <fullName evidence="8">Phospho-2-dehydro-3-deoxyheptonate aldolase</fullName>
        <ecNumber evidence="8">2.5.1.54</ecNumber>
    </recommendedName>
</protein>
<comment type="caution">
    <text evidence="10">The sequence shown here is derived from an EMBL/GenBank/DDBJ whole genome shotgun (WGS) entry which is preliminary data.</text>
</comment>
<comment type="pathway">
    <text evidence="2 8">Metabolic intermediate biosynthesis; chorismate biosynthesis; chorismate from D-erythrose 4-phosphate and phosphoenolpyruvate: step 1/7.</text>
</comment>
<comment type="catalytic activity">
    <reaction evidence="7 8">
        <text>D-erythrose 4-phosphate + phosphoenolpyruvate + H2O = 7-phospho-2-dehydro-3-deoxy-D-arabino-heptonate + phosphate</text>
        <dbReference type="Rhea" id="RHEA:14717"/>
        <dbReference type="ChEBI" id="CHEBI:15377"/>
        <dbReference type="ChEBI" id="CHEBI:16897"/>
        <dbReference type="ChEBI" id="CHEBI:43474"/>
        <dbReference type="ChEBI" id="CHEBI:58394"/>
        <dbReference type="ChEBI" id="CHEBI:58702"/>
        <dbReference type="EC" id="2.5.1.54"/>
    </reaction>
</comment>
<evidence type="ECO:0000256" key="4">
    <source>
        <dbReference type="ARBA" id="ARBA00022605"/>
    </source>
</evidence>
<dbReference type="Pfam" id="PF00793">
    <property type="entry name" value="DAHP_synth_1"/>
    <property type="match status" value="1"/>
</dbReference>
<reference evidence="10 11" key="1">
    <citation type="submission" date="2021-10" db="EMBL/GenBank/DDBJ databases">
        <title>Anaerobic single-cell dispensing facilitates the cultivation of human gut bacteria.</title>
        <authorList>
            <person name="Afrizal A."/>
        </authorList>
    </citation>
    <scope>NUCLEOTIDE SEQUENCE [LARGE SCALE GENOMIC DNA]</scope>
    <source>
        <strain evidence="10 11">CLA-AA-H224</strain>
    </source>
</reference>
<dbReference type="PIRSF" id="PIRSF001361">
    <property type="entry name" value="DAHP_synthase"/>
    <property type="match status" value="1"/>
</dbReference>
<comment type="function">
    <text evidence="1 8">Stereospecific condensation of phosphoenolpyruvate (PEP) and D-erythrose-4-phosphate (E4P) giving rise to 3-deoxy-D-arabino-heptulosonate-7-phosphate (DAHP).</text>
</comment>
<dbReference type="GO" id="GO:0009073">
    <property type="term" value="P:aromatic amino acid family biosynthetic process"/>
    <property type="evidence" value="ECO:0007669"/>
    <property type="project" value="UniProtKB-KW"/>
</dbReference>
<evidence type="ECO:0000256" key="8">
    <source>
        <dbReference type="PIRNR" id="PIRNR001361"/>
    </source>
</evidence>
<name>A0AAE3JCH5_9FIRM</name>